<reference evidence="1 2" key="1">
    <citation type="submission" date="2011-02" db="EMBL/GenBank/DDBJ databases">
        <title>The Genome Sequence of Sphaeroforma arctica JP610.</title>
        <authorList>
            <consortium name="The Broad Institute Genome Sequencing Platform"/>
            <person name="Russ C."/>
            <person name="Cuomo C."/>
            <person name="Young S.K."/>
            <person name="Zeng Q."/>
            <person name="Gargeya S."/>
            <person name="Alvarado L."/>
            <person name="Berlin A."/>
            <person name="Chapman S.B."/>
            <person name="Chen Z."/>
            <person name="Freedman E."/>
            <person name="Gellesch M."/>
            <person name="Goldberg J."/>
            <person name="Griggs A."/>
            <person name="Gujja S."/>
            <person name="Heilman E."/>
            <person name="Heiman D."/>
            <person name="Howarth C."/>
            <person name="Mehta T."/>
            <person name="Neiman D."/>
            <person name="Pearson M."/>
            <person name="Roberts A."/>
            <person name="Saif S."/>
            <person name="Shea T."/>
            <person name="Shenoy N."/>
            <person name="Sisk P."/>
            <person name="Stolte C."/>
            <person name="Sykes S."/>
            <person name="White J."/>
            <person name="Yandava C."/>
            <person name="Burger G."/>
            <person name="Gray M.W."/>
            <person name="Holland P.W.H."/>
            <person name="King N."/>
            <person name="Lang F.B.F."/>
            <person name="Roger A.J."/>
            <person name="Ruiz-Trillo I."/>
            <person name="Haas B."/>
            <person name="Nusbaum C."/>
            <person name="Birren B."/>
        </authorList>
    </citation>
    <scope>NUCLEOTIDE SEQUENCE [LARGE SCALE GENOMIC DNA]</scope>
    <source>
        <strain evidence="1 2">JP610</strain>
    </source>
</reference>
<protein>
    <submittedName>
        <fullName evidence="1">Uncharacterized protein</fullName>
    </submittedName>
</protein>
<keyword evidence="2" id="KW-1185">Reference proteome</keyword>
<dbReference type="AlphaFoldDB" id="A0A0L0EZ89"/>
<accession>A0A0L0EZ89</accession>
<name>A0A0L0EZ89_9EUKA</name>
<evidence type="ECO:0000313" key="1">
    <source>
        <dbReference type="EMBL" id="KNC69721.1"/>
    </source>
</evidence>
<proteinExistence type="predicted"/>
<dbReference type="RefSeq" id="XP_014143623.1">
    <property type="nucleotide sequence ID" value="XM_014288148.1"/>
</dbReference>
<evidence type="ECO:0000313" key="2">
    <source>
        <dbReference type="Proteomes" id="UP000054560"/>
    </source>
</evidence>
<organism evidence="1 2">
    <name type="scientific">Sphaeroforma arctica JP610</name>
    <dbReference type="NCBI Taxonomy" id="667725"/>
    <lineage>
        <taxon>Eukaryota</taxon>
        <taxon>Ichthyosporea</taxon>
        <taxon>Ichthyophonida</taxon>
        <taxon>Sphaeroforma</taxon>
    </lineage>
</organism>
<gene>
    <name evidence="1" type="ORF">SARC_17762</name>
</gene>
<dbReference type="GeneID" id="25918266"/>
<dbReference type="Proteomes" id="UP000054560">
    <property type="component" value="Unassembled WGS sequence"/>
</dbReference>
<dbReference type="EMBL" id="KQ253597">
    <property type="protein sequence ID" value="KNC69721.1"/>
    <property type="molecule type" value="Genomic_DNA"/>
</dbReference>
<sequence>MHLHRHGNDLFDENWDEVSMEQRVTVLPPDDPLVLEILDDSRVRDTLSSPRAHT</sequence>
<feature type="non-terminal residue" evidence="1">
    <location>
        <position position="54"/>
    </location>
</feature>